<dbReference type="HOGENOM" id="CLU_1740034_0_0_1"/>
<feature type="region of interest" description="Disordered" evidence="2">
    <location>
        <begin position="105"/>
        <end position="132"/>
    </location>
</feature>
<organism evidence="3 4">
    <name type="scientific">Amanita muscaria (strain Koide BX008)</name>
    <dbReference type="NCBI Taxonomy" id="946122"/>
    <lineage>
        <taxon>Eukaryota</taxon>
        <taxon>Fungi</taxon>
        <taxon>Dikarya</taxon>
        <taxon>Basidiomycota</taxon>
        <taxon>Agaricomycotina</taxon>
        <taxon>Agaricomycetes</taxon>
        <taxon>Agaricomycetidae</taxon>
        <taxon>Agaricales</taxon>
        <taxon>Pluteineae</taxon>
        <taxon>Amanitaceae</taxon>
        <taxon>Amanita</taxon>
    </lineage>
</organism>
<evidence type="ECO:0000256" key="2">
    <source>
        <dbReference type="SAM" id="MobiDB-lite"/>
    </source>
</evidence>
<proteinExistence type="predicted"/>
<gene>
    <name evidence="3" type="ORF">M378DRAFT_728832</name>
</gene>
<sequence length="150" mass="17281">MANTLPPHAAFANSYSTVPDSAAILERFFTQDQCQSLQRLFLVQQSHLFRCLYEMETHLELTLEELKRKLAKTEGQATRLLLLAETTRDGLITLSHRIDEIDSHQRRKRKRTCTTTSTHENEQATNQTTNFSSPVCSDTSTLRMWTFAIF</sequence>
<feature type="coiled-coil region" evidence="1">
    <location>
        <begin position="56"/>
        <end position="83"/>
    </location>
</feature>
<dbReference type="AlphaFoldDB" id="A0A0C2T908"/>
<reference evidence="3 4" key="1">
    <citation type="submission" date="2014-04" db="EMBL/GenBank/DDBJ databases">
        <title>Evolutionary Origins and Diversification of the Mycorrhizal Mutualists.</title>
        <authorList>
            <consortium name="DOE Joint Genome Institute"/>
            <consortium name="Mycorrhizal Genomics Consortium"/>
            <person name="Kohler A."/>
            <person name="Kuo A."/>
            <person name="Nagy L.G."/>
            <person name="Floudas D."/>
            <person name="Copeland A."/>
            <person name="Barry K.W."/>
            <person name="Cichocki N."/>
            <person name="Veneault-Fourrey C."/>
            <person name="LaButti K."/>
            <person name="Lindquist E.A."/>
            <person name="Lipzen A."/>
            <person name="Lundell T."/>
            <person name="Morin E."/>
            <person name="Murat C."/>
            <person name="Riley R."/>
            <person name="Ohm R."/>
            <person name="Sun H."/>
            <person name="Tunlid A."/>
            <person name="Henrissat B."/>
            <person name="Grigoriev I.V."/>
            <person name="Hibbett D.S."/>
            <person name="Martin F."/>
        </authorList>
    </citation>
    <scope>NUCLEOTIDE SEQUENCE [LARGE SCALE GENOMIC DNA]</scope>
    <source>
        <strain evidence="3 4">Koide BX008</strain>
    </source>
</reference>
<protein>
    <submittedName>
        <fullName evidence="3">Uncharacterized protein</fullName>
    </submittedName>
</protein>
<evidence type="ECO:0000313" key="3">
    <source>
        <dbReference type="EMBL" id="KIL63134.1"/>
    </source>
</evidence>
<evidence type="ECO:0000256" key="1">
    <source>
        <dbReference type="SAM" id="Coils"/>
    </source>
</evidence>
<dbReference type="InParanoid" id="A0A0C2T908"/>
<evidence type="ECO:0000313" key="4">
    <source>
        <dbReference type="Proteomes" id="UP000054549"/>
    </source>
</evidence>
<accession>A0A0C2T908</accession>
<keyword evidence="1" id="KW-0175">Coiled coil</keyword>
<feature type="compositionally biased region" description="Polar residues" evidence="2">
    <location>
        <begin position="123"/>
        <end position="132"/>
    </location>
</feature>
<dbReference type="Proteomes" id="UP000054549">
    <property type="component" value="Unassembled WGS sequence"/>
</dbReference>
<keyword evidence="4" id="KW-1185">Reference proteome</keyword>
<name>A0A0C2T908_AMAMK</name>
<dbReference type="EMBL" id="KN818262">
    <property type="protein sequence ID" value="KIL63134.1"/>
    <property type="molecule type" value="Genomic_DNA"/>
</dbReference>